<reference evidence="1" key="2">
    <citation type="journal article" date="2015" name="Fish Shellfish Immunol.">
        <title>Early steps in the European eel (Anguilla anguilla)-Vibrio vulnificus interaction in the gills: Role of the RtxA13 toxin.</title>
        <authorList>
            <person name="Callol A."/>
            <person name="Pajuelo D."/>
            <person name="Ebbesson L."/>
            <person name="Teles M."/>
            <person name="MacKenzie S."/>
            <person name="Amaro C."/>
        </authorList>
    </citation>
    <scope>NUCLEOTIDE SEQUENCE</scope>
</reference>
<dbReference type="EMBL" id="GBXM01084605">
    <property type="protein sequence ID" value="JAH23972.1"/>
    <property type="molecule type" value="Transcribed_RNA"/>
</dbReference>
<protein>
    <submittedName>
        <fullName evidence="1">Uncharacterized protein</fullName>
    </submittedName>
</protein>
<name>A0A0E9R5D0_ANGAN</name>
<organism evidence="1">
    <name type="scientific">Anguilla anguilla</name>
    <name type="common">European freshwater eel</name>
    <name type="synonym">Muraena anguilla</name>
    <dbReference type="NCBI Taxonomy" id="7936"/>
    <lineage>
        <taxon>Eukaryota</taxon>
        <taxon>Metazoa</taxon>
        <taxon>Chordata</taxon>
        <taxon>Craniata</taxon>
        <taxon>Vertebrata</taxon>
        <taxon>Euteleostomi</taxon>
        <taxon>Actinopterygii</taxon>
        <taxon>Neopterygii</taxon>
        <taxon>Teleostei</taxon>
        <taxon>Anguilliformes</taxon>
        <taxon>Anguillidae</taxon>
        <taxon>Anguilla</taxon>
    </lineage>
</organism>
<sequence>MWQQHTVPATDLCYWGFCQNFSNHLKYPFLHATTIWVNENVN</sequence>
<accession>A0A0E9R5D0</accession>
<dbReference type="AlphaFoldDB" id="A0A0E9R5D0"/>
<proteinExistence type="predicted"/>
<reference evidence="1" key="1">
    <citation type="submission" date="2014-11" db="EMBL/GenBank/DDBJ databases">
        <authorList>
            <person name="Amaro Gonzalez C."/>
        </authorList>
    </citation>
    <scope>NUCLEOTIDE SEQUENCE</scope>
</reference>
<evidence type="ECO:0000313" key="1">
    <source>
        <dbReference type="EMBL" id="JAH23972.1"/>
    </source>
</evidence>